<reference evidence="2 3" key="1">
    <citation type="submission" date="2017-07" db="EMBL/GenBank/DDBJ databases">
        <title>First draft Genome Sequence of Nocardia cerradoensis isolated from human infection.</title>
        <authorList>
            <person name="Carrasco G."/>
        </authorList>
    </citation>
    <scope>NUCLEOTIDE SEQUENCE [LARGE SCALE GENOMIC DNA]</scope>
    <source>
        <strain evidence="2 3">CNM20130759</strain>
    </source>
</reference>
<dbReference type="Gene3D" id="2.40.10.500">
    <property type="match status" value="1"/>
</dbReference>
<keyword evidence="3" id="KW-1185">Reference proteome</keyword>
<dbReference type="InterPro" id="IPR011042">
    <property type="entry name" value="6-blade_b-propeller_TolB-like"/>
</dbReference>
<proteinExistence type="predicted"/>
<keyword evidence="1" id="KW-1133">Transmembrane helix</keyword>
<accession>A0A231GT16</accession>
<gene>
    <name evidence="2" type="primary">pknD_3</name>
    <name evidence="2" type="ORF">B7C42_08161</name>
</gene>
<organism evidence="2 3">
    <name type="scientific">Nocardia cerradoensis</name>
    <dbReference type="NCBI Taxonomy" id="85688"/>
    <lineage>
        <taxon>Bacteria</taxon>
        <taxon>Bacillati</taxon>
        <taxon>Actinomycetota</taxon>
        <taxon>Actinomycetes</taxon>
        <taxon>Mycobacteriales</taxon>
        <taxon>Nocardiaceae</taxon>
        <taxon>Nocardia</taxon>
    </lineage>
</organism>
<dbReference type="Proteomes" id="UP000215506">
    <property type="component" value="Unassembled WGS sequence"/>
</dbReference>
<sequence length="318" mass="33057">MGLRSTVFATAGAVAAVAVGVAVWAWWPQQHLVGAAPGGAAMTGWEAQIDLPLSTFSPDGIAVSREGDVYVAGYQSIEKLPAGRFVPEQVPIPGLSSTSGIALGPAGDLYITDYTKGRILKLAPGTSTPVPLPFTGLGERDPAASSRPVLAGVGVDQAGDVFVTDPENSRVLKLPAGSDTPVELLTVDHLAAPIAVSYNGDVAVAVNQPAPRLITIAAGTTAGVDRALPGFEWLNAMAFDHRGGLLLADHRRIENPGDRDHPWTDETTLWTLPPGSTAPIRLPFTDLGEVAGIAVDPSGDPVVTDSEGERVLKLRLPH</sequence>
<dbReference type="Gene3D" id="2.120.10.30">
    <property type="entry name" value="TolB, C-terminal domain"/>
    <property type="match status" value="1"/>
</dbReference>
<dbReference type="EC" id="2.7.11.1" evidence="2"/>
<keyword evidence="1" id="KW-0472">Membrane</keyword>
<keyword evidence="2" id="KW-0418">Kinase</keyword>
<dbReference type="SUPFAM" id="SSF63825">
    <property type="entry name" value="YWTD domain"/>
    <property type="match status" value="1"/>
</dbReference>
<protein>
    <submittedName>
        <fullName evidence="2">Serine/threonine-protein kinase PknD</fullName>
        <ecNumber evidence="2">2.7.11.1</ecNumber>
    </submittedName>
</protein>
<dbReference type="GO" id="GO:0004674">
    <property type="term" value="F:protein serine/threonine kinase activity"/>
    <property type="evidence" value="ECO:0007669"/>
    <property type="project" value="UniProtKB-EC"/>
</dbReference>
<evidence type="ECO:0000256" key="1">
    <source>
        <dbReference type="SAM" id="Phobius"/>
    </source>
</evidence>
<evidence type="ECO:0000313" key="2">
    <source>
        <dbReference type="EMBL" id="OXR39767.1"/>
    </source>
</evidence>
<evidence type="ECO:0000313" key="3">
    <source>
        <dbReference type="Proteomes" id="UP000215506"/>
    </source>
</evidence>
<dbReference type="AlphaFoldDB" id="A0A231GT16"/>
<keyword evidence="2" id="KW-0808">Transferase</keyword>
<dbReference type="EMBL" id="NGAF01000069">
    <property type="protein sequence ID" value="OXR39767.1"/>
    <property type="molecule type" value="Genomic_DNA"/>
</dbReference>
<name>A0A231GT16_9NOCA</name>
<keyword evidence="1" id="KW-0812">Transmembrane</keyword>
<dbReference type="RefSeq" id="WP_094028446.1">
    <property type="nucleotide sequence ID" value="NZ_NGAF01000069.1"/>
</dbReference>
<feature type="transmembrane region" description="Helical" evidence="1">
    <location>
        <begin position="7"/>
        <end position="27"/>
    </location>
</feature>
<comment type="caution">
    <text evidence="2">The sequence shown here is derived from an EMBL/GenBank/DDBJ whole genome shotgun (WGS) entry which is preliminary data.</text>
</comment>